<dbReference type="InterPro" id="IPR051048">
    <property type="entry name" value="Peptidase_S8/S53_subtilisin"/>
</dbReference>
<accession>A0ABS0EJW8</accession>
<dbReference type="SUPFAM" id="SSF52743">
    <property type="entry name" value="Subtilisin-like"/>
    <property type="match status" value="1"/>
</dbReference>
<proteinExistence type="inferred from homology"/>
<keyword evidence="3" id="KW-0645">Protease</keyword>
<dbReference type="InterPro" id="IPR034058">
    <property type="entry name" value="TagA/B/C/D_pept_dom"/>
</dbReference>
<dbReference type="InterPro" id="IPR026444">
    <property type="entry name" value="Secre_tail"/>
</dbReference>
<organism evidence="7 8">
    <name type="scientific">Winogradskyella marina</name>
    <dbReference type="NCBI Taxonomy" id="2785530"/>
    <lineage>
        <taxon>Bacteria</taxon>
        <taxon>Pseudomonadati</taxon>
        <taxon>Bacteroidota</taxon>
        <taxon>Flavobacteriia</taxon>
        <taxon>Flavobacteriales</taxon>
        <taxon>Flavobacteriaceae</taxon>
        <taxon>Winogradskyella</taxon>
    </lineage>
</organism>
<evidence type="ECO:0000256" key="3">
    <source>
        <dbReference type="PROSITE-ProRule" id="PRU01240"/>
    </source>
</evidence>
<gene>
    <name evidence="7" type="ORF">ITJ86_12655</name>
</gene>
<feature type="active site" description="Charge relay system" evidence="3">
    <location>
        <position position="145"/>
    </location>
</feature>
<sequence length="624" mass="68531">MKKCNLLLLALFLSLELFSQNQKDREIIISHTNVEKLNQISEEFLAIQDQFLDREILEILITDQGDKKYFSHFDTTGNPVYYSLENESSAISSKVDLIRTGGTSGLNLDGSGIEFGLWDAGPPRITHQEFNNNITVIDNTTVSSHATHISGILIASGVDPQAEGMAPSATIKSYNISNWISELSTWAAIGGLISSHSYIIANPNTDYEKYGIYNQYSQLWDEISYNAPYLIMCTGASNNGNKGYNPDGSRYDLLASNKLGKNSIVVGASLDVLNYTGPESVVQTAFTSWGPTDDWRIKPDLTAVGFSSYSTRDASDSNYATGNGCSFAAPIVSGGLGLLQQHYYNNNSVYMKAATAKALILSTTDEAGDYDGPDFSNGWGLFNAFKAAEVITNNGESAIISELVLNEDETYSVEIEVDGTQPLSVAICWNDPAAEPLADELYNDATPMLINDLDVRVVSDTEVYYPWMMEPNANYNNYALAASKGDNYRDNIEIINVKDISPGQYTVNVSHKGTLVNELQEFSLVINGVLSENLSIAHIDNMADGISVFPNPVNDVLKIKFDSSQFQELKASLYTILGQKKIETNYSNQNTIELDVSALVKGVYFLRIQDDKDVLVSTKKIVVN</sequence>
<evidence type="ECO:0000259" key="5">
    <source>
        <dbReference type="Pfam" id="PF00082"/>
    </source>
</evidence>
<feature type="chain" id="PRO_5046698221" evidence="4">
    <location>
        <begin position="20"/>
        <end position="624"/>
    </location>
</feature>
<dbReference type="EMBL" id="JADOET010000011">
    <property type="protein sequence ID" value="MBF8150754.1"/>
    <property type="molecule type" value="Genomic_DNA"/>
</dbReference>
<dbReference type="RefSeq" id="WP_195872013.1">
    <property type="nucleotide sequence ID" value="NZ_JADOET010000011.1"/>
</dbReference>
<feature type="active site" description="Charge relay system" evidence="3">
    <location>
        <position position="119"/>
    </location>
</feature>
<dbReference type="Gene3D" id="3.40.50.200">
    <property type="entry name" value="Peptidase S8/S53 domain"/>
    <property type="match status" value="1"/>
</dbReference>
<evidence type="ECO:0000256" key="4">
    <source>
        <dbReference type="SAM" id="SignalP"/>
    </source>
</evidence>
<keyword evidence="3" id="KW-0378">Hydrolase</keyword>
<evidence type="ECO:0000259" key="6">
    <source>
        <dbReference type="Pfam" id="PF18962"/>
    </source>
</evidence>
<name>A0ABS0EJW8_9FLAO</name>
<keyword evidence="8" id="KW-1185">Reference proteome</keyword>
<dbReference type="InterPro" id="IPR000209">
    <property type="entry name" value="Peptidase_S8/S53_dom"/>
</dbReference>
<protein>
    <submittedName>
        <fullName evidence="7">S8 family serine peptidase</fullName>
    </submittedName>
</protein>
<dbReference type="NCBIfam" id="TIGR04183">
    <property type="entry name" value="Por_Secre_tail"/>
    <property type="match status" value="1"/>
</dbReference>
<evidence type="ECO:0000313" key="7">
    <source>
        <dbReference type="EMBL" id="MBF8150754.1"/>
    </source>
</evidence>
<dbReference type="Pfam" id="PF18962">
    <property type="entry name" value="Por_Secre_tail"/>
    <property type="match status" value="1"/>
</dbReference>
<keyword evidence="3" id="KW-0720">Serine protease</keyword>
<feature type="domain" description="Secretion system C-terminal sorting" evidence="6">
    <location>
        <begin position="548"/>
        <end position="622"/>
    </location>
</feature>
<comment type="similarity">
    <text evidence="1 3">Belongs to the peptidase S8 family.</text>
</comment>
<feature type="domain" description="Peptidase S8/S53" evidence="5">
    <location>
        <begin position="128"/>
        <end position="380"/>
    </location>
</feature>
<evidence type="ECO:0000313" key="8">
    <source>
        <dbReference type="Proteomes" id="UP000611215"/>
    </source>
</evidence>
<reference evidence="7 8" key="1">
    <citation type="submission" date="2020-11" db="EMBL/GenBank/DDBJ databases">
        <title>Winogradskyella marina sp. nov., isolated from marine sediment.</title>
        <authorList>
            <person name="Bo J."/>
            <person name="Wang S."/>
            <person name="Song X."/>
            <person name="Du Z."/>
        </authorList>
    </citation>
    <scope>NUCLEOTIDE SEQUENCE [LARGE SCALE GENOMIC DNA]</scope>
    <source>
        <strain evidence="7 8">F6397</strain>
    </source>
</reference>
<dbReference type="PROSITE" id="PS51892">
    <property type="entry name" value="SUBTILASE"/>
    <property type="match status" value="1"/>
</dbReference>
<dbReference type="CDD" id="cd04842">
    <property type="entry name" value="Peptidases_S8_Kp43_protease"/>
    <property type="match status" value="1"/>
</dbReference>
<feature type="signal peptide" evidence="4">
    <location>
        <begin position="1"/>
        <end position="19"/>
    </location>
</feature>
<dbReference type="Gene3D" id="2.60.120.380">
    <property type="match status" value="1"/>
</dbReference>
<evidence type="ECO:0000256" key="1">
    <source>
        <dbReference type="ARBA" id="ARBA00011073"/>
    </source>
</evidence>
<dbReference type="SUPFAM" id="SSF49785">
    <property type="entry name" value="Galactose-binding domain-like"/>
    <property type="match status" value="1"/>
</dbReference>
<comment type="caution">
    <text evidence="7">The sequence shown here is derived from an EMBL/GenBank/DDBJ whole genome shotgun (WGS) entry which is preliminary data.</text>
</comment>
<evidence type="ECO:0000256" key="2">
    <source>
        <dbReference type="ARBA" id="ARBA00022729"/>
    </source>
</evidence>
<dbReference type="PANTHER" id="PTHR43399">
    <property type="entry name" value="SUBTILISIN-RELATED"/>
    <property type="match status" value="1"/>
</dbReference>
<dbReference type="InterPro" id="IPR036852">
    <property type="entry name" value="Peptidase_S8/S53_dom_sf"/>
</dbReference>
<dbReference type="Pfam" id="PF00082">
    <property type="entry name" value="Peptidase_S8"/>
    <property type="match status" value="1"/>
</dbReference>
<dbReference type="PANTHER" id="PTHR43399:SF4">
    <property type="entry name" value="CELL WALL-ASSOCIATED PROTEASE"/>
    <property type="match status" value="1"/>
</dbReference>
<keyword evidence="2 4" id="KW-0732">Signal</keyword>
<dbReference type="InterPro" id="IPR008979">
    <property type="entry name" value="Galactose-bd-like_sf"/>
</dbReference>
<feature type="active site" description="Charge relay system" evidence="3">
    <location>
        <position position="326"/>
    </location>
</feature>
<dbReference type="Proteomes" id="UP000611215">
    <property type="component" value="Unassembled WGS sequence"/>
</dbReference>